<dbReference type="Proteomes" id="UP000765509">
    <property type="component" value="Unassembled WGS sequence"/>
</dbReference>
<evidence type="ECO:0000313" key="3">
    <source>
        <dbReference type="Proteomes" id="UP000765509"/>
    </source>
</evidence>
<feature type="region of interest" description="Disordered" evidence="1">
    <location>
        <begin position="1"/>
        <end position="21"/>
    </location>
</feature>
<organism evidence="2 3">
    <name type="scientific">Austropuccinia psidii MF-1</name>
    <dbReference type="NCBI Taxonomy" id="1389203"/>
    <lineage>
        <taxon>Eukaryota</taxon>
        <taxon>Fungi</taxon>
        <taxon>Dikarya</taxon>
        <taxon>Basidiomycota</taxon>
        <taxon>Pucciniomycotina</taxon>
        <taxon>Pucciniomycetes</taxon>
        <taxon>Pucciniales</taxon>
        <taxon>Sphaerophragmiaceae</taxon>
        <taxon>Austropuccinia</taxon>
    </lineage>
</organism>
<gene>
    <name evidence="2" type="ORF">O181_052296</name>
</gene>
<accession>A0A9Q3DY32</accession>
<dbReference type="EMBL" id="AVOT02022880">
    <property type="protein sequence ID" value="MBW0512581.1"/>
    <property type="molecule type" value="Genomic_DNA"/>
</dbReference>
<evidence type="ECO:0000256" key="1">
    <source>
        <dbReference type="SAM" id="MobiDB-lite"/>
    </source>
</evidence>
<reference evidence="2" key="1">
    <citation type="submission" date="2021-03" db="EMBL/GenBank/DDBJ databases">
        <title>Draft genome sequence of rust myrtle Austropuccinia psidii MF-1, a brazilian biotype.</title>
        <authorList>
            <person name="Quecine M.C."/>
            <person name="Pachon D.M.R."/>
            <person name="Bonatelli M.L."/>
            <person name="Correr F.H."/>
            <person name="Franceschini L.M."/>
            <person name="Leite T.F."/>
            <person name="Margarido G.R.A."/>
            <person name="Almeida C.A."/>
            <person name="Ferrarezi J.A."/>
            <person name="Labate C.A."/>
        </authorList>
    </citation>
    <scope>NUCLEOTIDE SEQUENCE</scope>
    <source>
        <strain evidence="2">MF-1</strain>
    </source>
</reference>
<sequence length="116" mass="13071">MDTSQRGAFKDERRSQIGQKNVPVGHRAAIISPQRPLKSAWLQLILGVRWPEAPKPVNRRRMTLSEFGSCQGSLAPRSHLEANNPQPGCFGPKTARWLEDWDGLSATGFRMKQVFM</sequence>
<evidence type="ECO:0000313" key="2">
    <source>
        <dbReference type="EMBL" id="MBW0512581.1"/>
    </source>
</evidence>
<protein>
    <submittedName>
        <fullName evidence="2">Uncharacterized protein</fullName>
    </submittedName>
</protein>
<comment type="caution">
    <text evidence="2">The sequence shown here is derived from an EMBL/GenBank/DDBJ whole genome shotgun (WGS) entry which is preliminary data.</text>
</comment>
<dbReference type="AlphaFoldDB" id="A0A9Q3DY32"/>
<keyword evidence="3" id="KW-1185">Reference proteome</keyword>
<name>A0A9Q3DY32_9BASI</name>
<proteinExistence type="predicted"/>